<dbReference type="Proteomes" id="UP000093199">
    <property type="component" value="Unassembled WGS sequence"/>
</dbReference>
<reference evidence="2 3" key="1">
    <citation type="submission" date="2016-07" db="EMBL/GenBank/DDBJ databases">
        <title>Caryophanon tenue genome sequencing.</title>
        <authorList>
            <person name="Verma A."/>
            <person name="Pal Y."/>
            <person name="Krishnamurthi S."/>
        </authorList>
    </citation>
    <scope>NUCLEOTIDE SEQUENCE [LARGE SCALE GENOMIC DNA]</scope>
    <source>
        <strain evidence="2 3">DSM 14152</strain>
    </source>
</reference>
<evidence type="ECO:0000313" key="2">
    <source>
        <dbReference type="EMBL" id="OCS88483.1"/>
    </source>
</evidence>
<dbReference type="RefSeq" id="WP_066542277.1">
    <property type="nucleotide sequence ID" value="NZ_MASJ01000001.1"/>
</dbReference>
<proteinExistence type="predicted"/>
<name>A0A1C0YMV3_9BACL</name>
<dbReference type="AlphaFoldDB" id="A0A1C0YMV3"/>
<feature type="compositionally biased region" description="Basic and acidic residues" evidence="1">
    <location>
        <begin position="99"/>
        <end position="115"/>
    </location>
</feature>
<protein>
    <submittedName>
        <fullName evidence="2">Uncharacterized protein</fullName>
    </submittedName>
</protein>
<dbReference type="EMBL" id="MASJ01000001">
    <property type="protein sequence ID" value="OCS88483.1"/>
    <property type="molecule type" value="Genomic_DNA"/>
</dbReference>
<evidence type="ECO:0000256" key="1">
    <source>
        <dbReference type="SAM" id="MobiDB-lite"/>
    </source>
</evidence>
<dbReference type="STRING" id="33978.A6M13_01150"/>
<keyword evidence="3" id="KW-1185">Reference proteome</keyword>
<organism evidence="2 3">
    <name type="scientific">Caryophanon tenue</name>
    <dbReference type="NCBI Taxonomy" id="33978"/>
    <lineage>
        <taxon>Bacteria</taxon>
        <taxon>Bacillati</taxon>
        <taxon>Bacillota</taxon>
        <taxon>Bacilli</taxon>
        <taxon>Bacillales</taxon>
        <taxon>Caryophanaceae</taxon>
        <taxon>Caryophanon</taxon>
    </lineage>
</organism>
<gene>
    <name evidence="2" type="ORF">A6M13_01150</name>
</gene>
<evidence type="ECO:0000313" key="3">
    <source>
        <dbReference type="Proteomes" id="UP000093199"/>
    </source>
</evidence>
<accession>A0A1C0YMV3</accession>
<comment type="caution">
    <text evidence="2">The sequence shown here is derived from an EMBL/GenBank/DDBJ whole genome shotgun (WGS) entry which is preliminary data.</text>
</comment>
<feature type="region of interest" description="Disordered" evidence="1">
    <location>
        <begin position="99"/>
        <end position="122"/>
    </location>
</feature>
<sequence>MNIIYKHYKFPFEDTNLERIIDGEYFKIDREDYEDEEAIVVHLNNERMLLEFSKSLKATCGLVQDCETMSYIEANLKLEDFVQHFNKLYKLNATIQAMPKEETITPDKPAPRPNEESEPQPE</sequence>